<evidence type="ECO:0000313" key="3">
    <source>
        <dbReference type="Proteomes" id="UP001458880"/>
    </source>
</evidence>
<evidence type="ECO:0000313" key="2">
    <source>
        <dbReference type="EMBL" id="KAK9685610.1"/>
    </source>
</evidence>
<dbReference type="EMBL" id="JASPKY010000766">
    <property type="protein sequence ID" value="KAK9685610.1"/>
    <property type="molecule type" value="Genomic_DNA"/>
</dbReference>
<reference evidence="2 3" key="1">
    <citation type="journal article" date="2024" name="BMC Genomics">
        <title>De novo assembly and annotation of Popillia japonica's genome with initial clues to its potential as an invasive pest.</title>
        <authorList>
            <person name="Cucini C."/>
            <person name="Boschi S."/>
            <person name="Funari R."/>
            <person name="Cardaioli E."/>
            <person name="Iannotti N."/>
            <person name="Marturano G."/>
            <person name="Paoli F."/>
            <person name="Bruttini M."/>
            <person name="Carapelli A."/>
            <person name="Frati F."/>
            <person name="Nardi F."/>
        </authorList>
    </citation>
    <scope>NUCLEOTIDE SEQUENCE [LARGE SCALE GENOMIC DNA]</scope>
    <source>
        <strain evidence="2">DMR45628</strain>
    </source>
</reference>
<name>A0AAW1I8V3_POPJA</name>
<feature type="compositionally biased region" description="Basic and acidic residues" evidence="1">
    <location>
        <begin position="1"/>
        <end position="21"/>
    </location>
</feature>
<evidence type="ECO:0000256" key="1">
    <source>
        <dbReference type="SAM" id="MobiDB-lite"/>
    </source>
</evidence>
<gene>
    <name evidence="2" type="ORF">QE152_g37909</name>
</gene>
<organism evidence="2 3">
    <name type="scientific">Popillia japonica</name>
    <name type="common">Japanese beetle</name>
    <dbReference type="NCBI Taxonomy" id="7064"/>
    <lineage>
        <taxon>Eukaryota</taxon>
        <taxon>Metazoa</taxon>
        <taxon>Ecdysozoa</taxon>
        <taxon>Arthropoda</taxon>
        <taxon>Hexapoda</taxon>
        <taxon>Insecta</taxon>
        <taxon>Pterygota</taxon>
        <taxon>Neoptera</taxon>
        <taxon>Endopterygota</taxon>
        <taxon>Coleoptera</taxon>
        <taxon>Polyphaga</taxon>
        <taxon>Scarabaeiformia</taxon>
        <taxon>Scarabaeidae</taxon>
        <taxon>Rutelinae</taxon>
        <taxon>Popillia</taxon>
    </lineage>
</organism>
<keyword evidence="3" id="KW-1185">Reference proteome</keyword>
<dbReference type="AlphaFoldDB" id="A0AAW1I8V3"/>
<sequence>MDKEKDMREKKDHKKREDGTNKKLTMSYDVNPEAEGSCQMGDLIWLYLQKAIMSYDVNPEAEGSCQMGDLIWLYLQKAI</sequence>
<feature type="region of interest" description="Disordered" evidence="1">
    <location>
        <begin position="1"/>
        <end position="26"/>
    </location>
</feature>
<proteinExistence type="predicted"/>
<comment type="caution">
    <text evidence="2">The sequence shown here is derived from an EMBL/GenBank/DDBJ whole genome shotgun (WGS) entry which is preliminary data.</text>
</comment>
<dbReference type="Proteomes" id="UP001458880">
    <property type="component" value="Unassembled WGS sequence"/>
</dbReference>
<protein>
    <submittedName>
        <fullName evidence="2">Uncharacterized protein</fullName>
    </submittedName>
</protein>
<accession>A0AAW1I8V3</accession>